<dbReference type="Proteomes" id="UP000680815">
    <property type="component" value="Unassembled WGS sequence"/>
</dbReference>
<protein>
    <recommendedName>
        <fullName evidence="3">Thymidine phosphorylase</fullName>
    </recommendedName>
</protein>
<accession>A0ABS4AX80</accession>
<dbReference type="RefSeq" id="WP_209353360.1">
    <property type="nucleotide sequence ID" value="NZ_JAGIYZ010000021.1"/>
</dbReference>
<sequence length="168" mass="17783">MSGAEDTSPARLDALLERINEATGGMADAEFVALMRQGYAVNPGMIIGLLADMLDPTKREALFMQGLTNMVAEFMAKDALPRTDQVGDGLDHVECDGVRLPRMLTVDNGKAVFPQHATVADLRVAARIAQADPANRDHAKAWLALADRMVAAGAGLDDTLLAAAGRLA</sequence>
<reference evidence="1 2" key="1">
    <citation type="submission" date="2021-03" db="EMBL/GenBank/DDBJ databases">
        <authorList>
            <person name="So Y."/>
        </authorList>
    </citation>
    <scope>NUCLEOTIDE SEQUENCE [LARGE SCALE GENOMIC DNA]</scope>
    <source>
        <strain evidence="1 2">PWR1</strain>
    </source>
</reference>
<name>A0ABS4AX80_9PROT</name>
<organism evidence="1 2">
    <name type="scientific">Roseomonas nitratireducens</name>
    <dbReference type="NCBI Taxonomy" id="2820810"/>
    <lineage>
        <taxon>Bacteria</taxon>
        <taxon>Pseudomonadati</taxon>
        <taxon>Pseudomonadota</taxon>
        <taxon>Alphaproteobacteria</taxon>
        <taxon>Acetobacterales</taxon>
        <taxon>Roseomonadaceae</taxon>
        <taxon>Roseomonas</taxon>
    </lineage>
</organism>
<evidence type="ECO:0000313" key="2">
    <source>
        <dbReference type="Proteomes" id="UP000680815"/>
    </source>
</evidence>
<evidence type="ECO:0008006" key="3">
    <source>
        <dbReference type="Google" id="ProtNLM"/>
    </source>
</evidence>
<dbReference type="EMBL" id="JAGIYZ010000021">
    <property type="protein sequence ID" value="MBP0465977.1"/>
    <property type="molecule type" value="Genomic_DNA"/>
</dbReference>
<comment type="caution">
    <text evidence="1">The sequence shown here is derived from an EMBL/GenBank/DDBJ whole genome shotgun (WGS) entry which is preliminary data.</text>
</comment>
<keyword evidence="2" id="KW-1185">Reference proteome</keyword>
<evidence type="ECO:0000313" key="1">
    <source>
        <dbReference type="EMBL" id="MBP0465977.1"/>
    </source>
</evidence>
<gene>
    <name evidence="1" type="ORF">J5Y09_18770</name>
</gene>
<proteinExistence type="predicted"/>